<organism evidence="1 2">
    <name type="scientific">Moorena producens (strain JHB)</name>
    <dbReference type="NCBI Taxonomy" id="1454205"/>
    <lineage>
        <taxon>Bacteria</taxon>
        <taxon>Bacillati</taxon>
        <taxon>Cyanobacteriota</taxon>
        <taxon>Cyanophyceae</taxon>
        <taxon>Coleofasciculales</taxon>
        <taxon>Coleofasciculaceae</taxon>
        <taxon>Moorena</taxon>
    </lineage>
</organism>
<evidence type="ECO:0000313" key="1">
    <source>
        <dbReference type="EMBL" id="AOY82423.1"/>
    </source>
</evidence>
<evidence type="ECO:0000313" key="2">
    <source>
        <dbReference type="Proteomes" id="UP000176944"/>
    </source>
</evidence>
<reference evidence="2" key="1">
    <citation type="submission" date="2016-10" db="EMBL/GenBank/DDBJ databases">
        <title>Comparative genomics uncovers the prolific and rare metabolic potential of the cyanobacterial genus Moorea.</title>
        <authorList>
            <person name="Leao T."/>
            <person name="Castelao G."/>
            <person name="Korobeynikov A."/>
            <person name="Monroe E.A."/>
            <person name="Podell S."/>
            <person name="Glukhov E."/>
            <person name="Allen E."/>
            <person name="Gerwick W.H."/>
            <person name="Gerwick L."/>
        </authorList>
    </citation>
    <scope>NUCLEOTIDE SEQUENCE [LARGE SCALE GENOMIC DNA]</scope>
    <source>
        <strain evidence="2">JHB</strain>
    </source>
</reference>
<name>A0A1D9G4A7_MOOP1</name>
<dbReference type="AlphaFoldDB" id="A0A1D9G4A7"/>
<gene>
    <name evidence="1" type="ORF">BJP36_23450</name>
</gene>
<proteinExistence type="predicted"/>
<accession>A0A1D9G4A7</accession>
<protein>
    <submittedName>
        <fullName evidence="1">Uncharacterized protein</fullName>
    </submittedName>
</protein>
<dbReference type="EMBL" id="CP017708">
    <property type="protein sequence ID" value="AOY82423.1"/>
    <property type="molecule type" value="Genomic_DNA"/>
</dbReference>
<sequence>MCDRRSVENNKIQGLRKMIKYVVYNVTDQTYVAAVKAGETRYTENGTEAHQFNSENTAQMMSENLTLFSGVTHVVKAIQE</sequence>
<dbReference type="Proteomes" id="UP000176944">
    <property type="component" value="Chromosome"/>
</dbReference>